<proteinExistence type="predicted"/>
<reference evidence="2" key="1">
    <citation type="journal article" name="BMC Genomics">
        <title>Long-read sequencing and de novo genome assembly of marine medaka (Oryzias melastigma).</title>
        <authorList>
            <person name="Liang P."/>
            <person name="Saqib H.S.A."/>
            <person name="Ni X."/>
            <person name="Shen Y."/>
        </authorList>
    </citation>
    <scope>NUCLEOTIDE SEQUENCE</scope>
    <source>
        <strain evidence="2">Bigg-433</strain>
    </source>
</reference>
<name>A0A834BR98_ORYME</name>
<gene>
    <name evidence="2" type="ORF">FQA47_024261</name>
</gene>
<evidence type="ECO:0000313" key="2">
    <source>
        <dbReference type="EMBL" id="KAF6718198.1"/>
    </source>
</evidence>
<comment type="caution">
    <text evidence="2">The sequence shown here is derived from an EMBL/GenBank/DDBJ whole genome shotgun (WGS) entry which is preliminary data.</text>
</comment>
<evidence type="ECO:0000256" key="1">
    <source>
        <dbReference type="SAM" id="MobiDB-lite"/>
    </source>
</evidence>
<feature type="compositionally biased region" description="Basic and acidic residues" evidence="1">
    <location>
        <begin position="60"/>
        <end position="73"/>
    </location>
</feature>
<feature type="compositionally biased region" description="Polar residues" evidence="1">
    <location>
        <begin position="1"/>
        <end position="12"/>
    </location>
</feature>
<organism evidence="2 3">
    <name type="scientific">Oryzias melastigma</name>
    <name type="common">Marine medaka</name>
    <dbReference type="NCBI Taxonomy" id="30732"/>
    <lineage>
        <taxon>Eukaryota</taxon>
        <taxon>Metazoa</taxon>
        <taxon>Chordata</taxon>
        <taxon>Craniata</taxon>
        <taxon>Vertebrata</taxon>
        <taxon>Euteleostomi</taxon>
        <taxon>Actinopterygii</taxon>
        <taxon>Neopterygii</taxon>
        <taxon>Teleostei</taxon>
        <taxon>Neoteleostei</taxon>
        <taxon>Acanthomorphata</taxon>
        <taxon>Ovalentaria</taxon>
        <taxon>Atherinomorphae</taxon>
        <taxon>Beloniformes</taxon>
        <taxon>Adrianichthyidae</taxon>
        <taxon>Oryziinae</taxon>
        <taxon>Oryzias</taxon>
    </lineage>
</organism>
<dbReference type="AlphaFoldDB" id="A0A834BR98"/>
<accession>A0A834BR98</accession>
<dbReference type="Proteomes" id="UP000646548">
    <property type="component" value="Unassembled WGS sequence"/>
</dbReference>
<feature type="region of interest" description="Disordered" evidence="1">
    <location>
        <begin position="1"/>
        <end position="73"/>
    </location>
</feature>
<protein>
    <submittedName>
        <fullName evidence="2">Uncharacterized protein</fullName>
    </submittedName>
</protein>
<dbReference type="EMBL" id="WKFB01000771">
    <property type="protein sequence ID" value="KAF6718198.1"/>
    <property type="molecule type" value="Genomic_DNA"/>
</dbReference>
<sequence>MMGKQTSAQTHTDSLRRLLAWTPRASSDRLRQRGRGRKPCQPRPTGAAEGTDEVTPADGQRQHKPDFPKTTRQAETDGFPWLLLLLCLHCLEAAPLFREGVSALKSLTRAQGFLTP</sequence>
<evidence type="ECO:0000313" key="3">
    <source>
        <dbReference type="Proteomes" id="UP000646548"/>
    </source>
</evidence>